<dbReference type="Gene3D" id="3.20.20.360">
    <property type="entry name" value="Malate synthase, domain 3"/>
    <property type="match status" value="1"/>
</dbReference>
<protein>
    <submittedName>
        <fullName evidence="2">Malate synthase A</fullName>
        <ecNumber evidence="2">2.3.3.9</ecNumber>
    </submittedName>
</protein>
<evidence type="ECO:0000313" key="2">
    <source>
        <dbReference type="EMBL" id="VEB44339.1"/>
    </source>
</evidence>
<sequence>MAVNLPQGVEVLADITPAYAEILTPEALAFVAKLHRRFEPTRRERIAARAARQAELDAGKLPDFLPQTAAVRAGDWKIAPLPADLLDRRVEITGRWSAR</sequence>
<dbReference type="InterPro" id="IPR006252">
    <property type="entry name" value="Malate_synthA"/>
</dbReference>
<keyword evidence="2" id="KW-0808">Transferase</keyword>
<name>A0A447THH0_CHRVL</name>
<dbReference type="InterPro" id="IPR011076">
    <property type="entry name" value="Malate_synth_sf"/>
</dbReference>
<dbReference type="PANTHER" id="PTHR42902:SF1">
    <property type="entry name" value="MALATE SYNTHASE 1-RELATED"/>
    <property type="match status" value="1"/>
</dbReference>
<dbReference type="InterPro" id="IPR046363">
    <property type="entry name" value="MS_N_TIM-barrel_dom"/>
</dbReference>
<dbReference type="EMBL" id="LR134182">
    <property type="protein sequence ID" value="VEB44339.1"/>
    <property type="molecule type" value="Genomic_DNA"/>
</dbReference>
<accession>A0A447THH0</accession>
<organism evidence="2 3">
    <name type="scientific">Chromobacterium violaceum</name>
    <dbReference type="NCBI Taxonomy" id="536"/>
    <lineage>
        <taxon>Bacteria</taxon>
        <taxon>Pseudomonadati</taxon>
        <taxon>Pseudomonadota</taxon>
        <taxon>Betaproteobacteria</taxon>
        <taxon>Neisseriales</taxon>
        <taxon>Chromobacteriaceae</taxon>
        <taxon>Chromobacterium</taxon>
    </lineage>
</organism>
<evidence type="ECO:0000259" key="1">
    <source>
        <dbReference type="Pfam" id="PF20656"/>
    </source>
</evidence>
<dbReference type="PANTHER" id="PTHR42902">
    <property type="entry name" value="MALATE SYNTHASE"/>
    <property type="match status" value="1"/>
</dbReference>
<evidence type="ECO:0000313" key="3">
    <source>
        <dbReference type="Proteomes" id="UP000275777"/>
    </source>
</evidence>
<dbReference type="GO" id="GO:0004474">
    <property type="term" value="F:malate synthase activity"/>
    <property type="evidence" value="ECO:0007669"/>
    <property type="project" value="UniProtKB-EC"/>
</dbReference>
<feature type="domain" description="Malate synthase N-terminal" evidence="1">
    <location>
        <begin position="8"/>
        <end position="69"/>
    </location>
</feature>
<dbReference type="Proteomes" id="UP000275777">
    <property type="component" value="Chromosome"/>
</dbReference>
<gene>
    <name evidence="2" type="primary">aceB_1</name>
    <name evidence="2" type="ORF">NCTC9695_04828</name>
</gene>
<reference evidence="2 3" key="1">
    <citation type="submission" date="2018-12" db="EMBL/GenBank/DDBJ databases">
        <authorList>
            <consortium name="Pathogen Informatics"/>
        </authorList>
    </citation>
    <scope>NUCLEOTIDE SEQUENCE [LARGE SCALE GENOMIC DNA]</scope>
    <source>
        <strain evidence="2 3">NCTC9695</strain>
    </source>
</reference>
<dbReference type="GO" id="GO:0006097">
    <property type="term" value="P:glyoxylate cycle"/>
    <property type="evidence" value="ECO:0007669"/>
    <property type="project" value="InterPro"/>
</dbReference>
<proteinExistence type="predicted"/>
<dbReference type="AlphaFoldDB" id="A0A447THH0"/>
<dbReference type="Pfam" id="PF20656">
    <property type="entry name" value="MS_N"/>
    <property type="match status" value="1"/>
</dbReference>
<dbReference type="SUPFAM" id="SSF51645">
    <property type="entry name" value="Malate synthase G"/>
    <property type="match status" value="1"/>
</dbReference>
<keyword evidence="2" id="KW-0012">Acyltransferase</keyword>
<dbReference type="InterPro" id="IPR048356">
    <property type="entry name" value="MS_N"/>
</dbReference>
<dbReference type="GO" id="GO:0005737">
    <property type="term" value="C:cytoplasm"/>
    <property type="evidence" value="ECO:0007669"/>
    <property type="project" value="TreeGrafter"/>
</dbReference>
<dbReference type="EC" id="2.3.3.9" evidence="2"/>